<dbReference type="KEGG" id="tta:Theth_1401"/>
<dbReference type="SUPFAM" id="SSF52540">
    <property type="entry name" value="P-loop containing nucleoside triphosphate hydrolases"/>
    <property type="match status" value="1"/>
</dbReference>
<sequence>MMAFTLVARPHEDIIKGKLTMDVFAADLWQVLIKKAPIEYQDRDLFFKRTYETENLRRIFSIAENRLKGKSGDSVIQLQTPFGGGKTHTLIALYHKAQEWGAKTVVLDGTAFDPKEIRLWEEIERQLTGKVEITSGDNAPGKDKLLRILAENSPVLILMDEVLEYVTKAEAVKVGDSNLAAQTLAFMQELTGAVSAVGEALLVLTLPSSAPDHYSENAERFLQQLQKVTGRTEKIHAPVGEEEIGHVIRKRLFESVDEAKVKEIVDQFVEYAKVEGLLDGEEAISYRERFIRSYPFKPEVVDVLYKRWGSFPSFQRTRGVLRLLSLVVHDLLNDRLPFIRLGDFNLRNDEIRRELIKHIGEEWDSIISQDITSTDSGASKVDREIQSTFRPFKLGTVVGTTIFMYSHSGGTEKGTTMREIKISTVYPKDIPSSIVDTIVMELKRQEFYLSDEGLYFTNQPNLNRILLMREENVSEQEIIHKEREIIEDSIAKDRESKFKVYIWPQSHKDIPDDERFKLVILSKAEPEMEFMEKYGEGFRTYRNTLFFLCTDETSKDGFHRFLRRLIAQELVASDKRISLTENQRQELENKIRNAKNKVYEELRRYYRKLFVPGRNVFRTIDLGIPAYSETALTSEIYRRLKDEEGEIVEQISPLVIKSKYFPEDKEYLETRTLYETFLRTPGEMRVLSKEAFIKSIAQGVKSGLFGLGYLKEGEPECLYFKEEAKVELVDGEIILSEKLCLKKREEAKVEPAYFPEDQYEPVKSAQQILEPVDEKEAYSSPKTGIHEYKNVKLKLRVPKENLSEIVRIVLLLAKRFNKHDIRVEIKMSGGSIESTEYEDKVEEALRQGKIEIEEKELD</sequence>
<protein>
    <submittedName>
        <fullName evidence="2">ATPase (AAA+ superfamily)-like protein</fullName>
    </submittedName>
</protein>
<dbReference type="Gene3D" id="3.40.50.300">
    <property type="entry name" value="P-loop containing nucleotide triphosphate hydrolases"/>
    <property type="match status" value="1"/>
</dbReference>
<evidence type="ECO:0000313" key="3">
    <source>
        <dbReference type="Proteomes" id="UP000006804"/>
    </source>
</evidence>
<name>F7YUJ2_9THEM</name>
<gene>
    <name evidence="2" type="ORF">Theth_1401</name>
</gene>
<reference evidence="2 3" key="1">
    <citation type="submission" date="2010-11" db="EMBL/GenBank/DDBJ databases">
        <title>The complete genome of Thermotoga thermarum DSM 5069.</title>
        <authorList>
            <consortium name="US DOE Joint Genome Institute (JGI-PGF)"/>
            <person name="Lucas S."/>
            <person name="Copeland A."/>
            <person name="Lapidus A."/>
            <person name="Bruce D."/>
            <person name="Goodwin L."/>
            <person name="Pitluck S."/>
            <person name="Kyrpides N."/>
            <person name="Mavromatis K."/>
            <person name="Ivanova N."/>
            <person name="Zeytun A."/>
            <person name="Brettin T."/>
            <person name="Detter J.C."/>
            <person name="Tapia R."/>
            <person name="Han C."/>
            <person name="Land M."/>
            <person name="Hauser L."/>
            <person name="Markowitz V."/>
            <person name="Cheng J.-F."/>
            <person name="Hugenholtz P."/>
            <person name="Woyke T."/>
            <person name="Wu D."/>
            <person name="Spring S."/>
            <person name="Schroeder M."/>
            <person name="Brambilla E."/>
            <person name="Klenk H.-P."/>
            <person name="Eisen J.A."/>
        </authorList>
    </citation>
    <scope>NUCLEOTIDE SEQUENCE [LARGE SCALE GENOMIC DNA]</scope>
    <source>
        <strain evidence="2 3">DSM 5069</strain>
    </source>
</reference>
<keyword evidence="3" id="KW-1185">Reference proteome</keyword>
<dbReference type="OrthoDB" id="9757917at2"/>
<organism evidence="2 3">
    <name type="scientific">Pseudothermotoga thermarum DSM 5069</name>
    <dbReference type="NCBI Taxonomy" id="688269"/>
    <lineage>
        <taxon>Bacteria</taxon>
        <taxon>Thermotogati</taxon>
        <taxon>Thermotogota</taxon>
        <taxon>Thermotogae</taxon>
        <taxon>Thermotogales</taxon>
        <taxon>Thermotogaceae</taxon>
        <taxon>Pseudothermotoga</taxon>
    </lineage>
</organism>
<dbReference type="EMBL" id="CP002351">
    <property type="protein sequence ID" value="AEH51463.1"/>
    <property type="molecule type" value="Genomic_DNA"/>
</dbReference>
<dbReference type="PATRIC" id="fig|688269.3.peg.1444"/>
<dbReference type="AlphaFoldDB" id="F7YUJ2"/>
<dbReference type="HOGENOM" id="CLU_010124_1_0_0"/>
<proteinExistence type="predicted"/>
<evidence type="ECO:0000313" key="2">
    <source>
        <dbReference type="EMBL" id="AEH51463.1"/>
    </source>
</evidence>
<accession>F7YUJ2</accession>
<dbReference type="STRING" id="688269.Theth_1401"/>
<evidence type="ECO:0000256" key="1">
    <source>
        <dbReference type="SAM" id="Coils"/>
    </source>
</evidence>
<keyword evidence="1" id="KW-0175">Coiled coil</keyword>
<dbReference type="eggNOG" id="COG1483">
    <property type="taxonomic scope" value="Bacteria"/>
</dbReference>
<dbReference type="Proteomes" id="UP000006804">
    <property type="component" value="Chromosome"/>
</dbReference>
<dbReference type="InterPro" id="IPR027417">
    <property type="entry name" value="P-loop_NTPase"/>
</dbReference>
<feature type="coiled-coil region" evidence="1">
    <location>
        <begin position="570"/>
        <end position="604"/>
    </location>
</feature>